<dbReference type="EMBL" id="JARUIS010000008">
    <property type="protein sequence ID" value="MDS1003380.1"/>
    <property type="molecule type" value="Genomic_DNA"/>
</dbReference>
<evidence type="ECO:0000313" key="2">
    <source>
        <dbReference type="Proteomes" id="UP001182303"/>
    </source>
</evidence>
<dbReference type="AlphaFoldDB" id="A0AAE4FLC5"/>
<organism evidence="1 2">
    <name type="scientific">Clostridium sporogenes</name>
    <dbReference type="NCBI Taxonomy" id="1509"/>
    <lineage>
        <taxon>Bacteria</taxon>
        <taxon>Bacillati</taxon>
        <taxon>Bacillota</taxon>
        <taxon>Clostridia</taxon>
        <taxon>Eubacteriales</taxon>
        <taxon>Clostridiaceae</taxon>
        <taxon>Clostridium</taxon>
    </lineage>
</organism>
<name>A0AAE4FLC5_CLOSG</name>
<sequence>MKFKKLITISIFIFIIGLLGGCGSKDSSTNSKVDSKPISKEEVEHMFSDPDKFKGRTVDIYVKIFVEPEKDDKGTYLQGYADPKASSKNTLIKVNDPKLDVKNEDIIHVVGKIEKKFEGENSLGGKVAAPVIIADKVEKADYAKAFAPALKTIEVNKEINQNGYILKLNKVEIAKDETRAYVTITNNTKNKISFYTFNSKLVQGSKQIEEGENYQANYKQIKDELMPGVKEDGIVLFKQVDLKGDDLKLHFEGASENYELHFEPFTFEAKLK</sequence>
<proteinExistence type="predicted"/>
<gene>
    <name evidence="1" type="ORF">P9J83_07715</name>
</gene>
<protein>
    <submittedName>
        <fullName evidence="1">DUF4352 domain-containing protein</fullName>
    </submittedName>
</protein>
<dbReference type="Proteomes" id="UP001182303">
    <property type="component" value="Unassembled WGS sequence"/>
</dbReference>
<dbReference type="RefSeq" id="WP_310943397.1">
    <property type="nucleotide sequence ID" value="NZ_JARUIS010000008.1"/>
</dbReference>
<reference evidence="1" key="1">
    <citation type="submission" date="2023-04" db="EMBL/GenBank/DDBJ databases">
        <title>Assessment of the microbiological origin of a defect in Grana Padano cheese.</title>
        <authorList>
            <person name="Zago M."/>
            <person name="Rossetti L."/>
            <person name="Bonvini B."/>
            <person name="Carminati D."/>
            <person name="Giraffa G."/>
        </authorList>
    </citation>
    <scope>NUCLEOTIDE SEQUENCE</scope>
    <source>
        <strain evidence="1">4990</strain>
    </source>
</reference>
<accession>A0AAE4FLC5</accession>
<dbReference type="PROSITE" id="PS51257">
    <property type="entry name" value="PROKAR_LIPOPROTEIN"/>
    <property type="match status" value="1"/>
</dbReference>
<comment type="caution">
    <text evidence="1">The sequence shown here is derived from an EMBL/GenBank/DDBJ whole genome shotgun (WGS) entry which is preliminary data.</text>
</comment>
<evidence type="ECO:0000313" key="1">
    <source>
        <dbReference type="EMBL" id="MDS1003380.1"/>
    </source>
</evidence>